<dbReference type="RefSeq" id="XP_004916475.2">
    <property type="nucleotide sequence ID" value="XM_004916418.4"/>
</dbReference>
<keyword evidence="5" id="KW-0029">Amino-acid transport</keyword>
<comment type="subcellular location">
    <subcellularLocation>
        <location evidence="1">Lysosome membrane</location>
        <topology evidence="1">Multi-pass membrane protein</topology>
    </subcellularLocation>
</comment>
<feature type="transmembrane region" description="Helical" evidence="15">
    <location>
        <begin position="219"/>
        <end position="240"/>
    </location>
</feature>
<dbReference type="Pfam" id="PF04193">
    <property type="entry name" value="PQ-loop"/>
    <property type="match status" value="2"/>
</dbReference>
<evidence type="ECO:0000256" key="11">
    <source>
        <dbReference type="ARBA" id="ARBA00056009"/>
    </source>
</evidence>
<keyword evidence="6 15" id="KW-1133">Transmembrane helix</keyword>
<keyword evidence="3 15" id="KW-0812">Transmembrane</keyword>
<organism evidence="16">
    <name type="scientific">Xenopus tropicalis</name>
    <name type="common">Western clawed frog</name>
    <name type="synonym">Silurana tropicalis</name>
    <dbReference type="NCBI Taxonomy" id="8364"/>
    <lineage>
        <taxon>Eukaryota</taxon>
        <taxon>Metazoa</taxon>
        <taxon>Chordata</taxon>
        <taxon>Craniata</taxon>
        <taxon>Vertebrata</taxon>
        <taxon>Euteleostomi</taxon>
        <taxon>Amphibia</taxon>
        <taxon>Batrachia</taxon>
        <taxon>Anura</taxon>
        <taxon>Pipoidea</taxon>
        <taxon>Pipidae</taxon>
        <taxon>Xenopodinae</taxon>
        <taxon>Xenopus</taxon>
        <taxon>Silurana</taxon>
    </lineage>
</organism>
<dbReference type="InterPro" id="IPR051415">
    <property type="entry name" value="LAAT-1"/>
</dbReference>
<keyword evidence="8" id="KW-0325">Glycoprotein</keyword>
<dbReference type="PANTHER" id="PTHR16201">
    <property type="entry name" value="SEVEN TRANSMEMBRANE PROTEIN 1-RELATED"/>
    <property type="match status" value="1"/>
</dbReference>
<dbReference type="RefSeq" id="XP_004916476.2">
    <property type="nucleotide sequence ID" value="XM_004916419.4"/>
</dbReference>
<dbReference type="SMART" id="SM00679">
    <property type="entry name" value="CTNS"/>
    <property type="match status" value="2"/>
</dbReference>
<proteinExistence type="inferred from homology"/>
<feature type="transmembrane region" description="Helical" evidence="15">
    <location>
        <begin position="40"/>
        <end position="61"/>
    </location>
</feature>
<reference evidence="16" key="3">
    <citation type="submission" date="2016-05" db="EMBL/GenBank/DDBJ databases">
        <title>WGS assembly of Xenopus tropicalis.</title>
        <authorList>
            <person name="Sessions A."/>
            <person name="Jenkins J."/>
            <person name="Mitros T."/>
            <person name="Lyons J.T."/>
            <person name="Dichmann D.S."/>
            <person name="Robert J."/>
            <person name="Harland R.M."/>
            <person name="Rokhsar D.S."/>
        </authorList>
    </citation>
    <scope>NUCLEOTIDE SEQUENCE</scope>
    <source>
        <strain evidence="16">Nigerian</strain>
    </source>
</reference>
<dbReference type="EMBL" id="KV460503">
    <property type="protein sequence ID" value="OCA17375.1"/>
    <property type="molecule type" value="Genomic_DNA"/>
</dbReference>
<dbReference type="InterPro" id="IPR006603">
    <property type="entry name" value="PQ-loop_rpt"/>
</dbReference>
<feature type="transmembrane region" description="Helical" evidence="15">
    <location>
        <begin position="260"/>
        <end position="279"/>
    </location>
</feature>
<evidence type="ECO:0000256" key="7">
    <source>
        <dbReference type="ARBA" id="ARBA00023136"/>
    </source>
</evidence>
<comment type="similarity">
    <text evidence="10">Belongs to the laat-1 family.</text>
</comment>
<sequence length="303" mass="33327">MEDVPSNGSSFPANVTACPNGTRWIWIALKECTEDARDEASVYMGLFSILCFMGASFPQFYTACKTGKMDKAISIWFLLGWTTGDTLNLVGTYLADQLPLQRYTSAYYIFADLVMLCFYFYFKRRNQSPSSLYAPINAVCGVAILGSVATFSLIPEAGPAALSSEDVFHGRRLLSAYGEEGFSVKNKIGFACGLMSTLSYLISRLPQIYTNFKRKSTEGLALSLFLLVILGNLTYGASVLLKNPESGQSEGTYVVHHVPWLTGSLGAVFLDLVILGQFFRYKGRSNDAPEREPLLQPKGATYA</sequence>
<comment type="function">
    <text evidence="11">Amino acid transporter that specifically mediates the pH-dependent export of the cationic amino acids arginine, histidine and lysine from lysosomes.</text>
</comment>
<name>A0A7D9NKU6_XENTR</name>
<dbReference type="Gene3D" id="1.20.1280.290">
    <property type="match status" value="2"/>
</dbReference>
<evidence type="ECO:0000256" key="2">
    <source>
        <dbReference type="ARBA" id="ARBA00022448"/>
    </source>
</evidence>
<keyword evidence="4" id="KW-0677">Repeat</keyword>
<protein>
    <recommendedName>
        <fullName evidence="12">Lysosomal amino acid transporter 1 homolog</fullName>
    </recommendedName>
    <alternativeName>
        <fullName evidence="13">PQ-loop repeat-containing protein 2</fullName>
    </alternativeName>
    <alternativeName>
        <fullName evidence="14">Solute carrier family 66 member 1</fullName>
    </alternativeName>
</protein>
<dbReference type="FunFam" id="1.20.1280.290:FF:000009">
    <property type="entry name" value="PQ loop repeat family protein"/>
    <property type="match status" value="1"/>
</dbReference>
<accession>A0A7D9NKU6</accession>
<evidence type="ECO:0000256" key="8">
    <source>
        <dbReference type="ARBA" id="ARBA00023180"/>
    </source>
</evidence>
<keyword evidence="7 15" id="KW-0472">Membrane</keyword>
<gene>
    <name evidence="16" type="ORF">XENTR_v90027221mg</name>
</gene>
<keyword evidence="9" id="KW-0458">Lysosome</keyword>
<evidence type="ECO:0000256" key="3">
    <source>
        <dbReference type="ARBA" id="ARBA00022692"/>
    </source>
</evidence>
<dbReference type="PANTHER" id="PTHR16201:SF36">
    <property type="entry name" value="LYSOSOMAL AMINO ACID TRANSPORTER 1 HOMOLOG"/>
    <property type="match status" value="1"/>
</dbReference>
<reference evidence="16" key="1">
    <citation type="submission" date="2009-11" db="EMBL/GenBank/DDBJ databases">
        <authorList>
            <consortium name="US DOE Joint Genome Institute (JGI-PGF)"/>
            <person name="Ottilar R."/>
            <person name="Schmutz J."/>
            <person name="Salamov A."/>
            <person name="Cheng J.F."/>
            <person name="Lucas S."/>
            <person name="Pitluck S."/>
            <person name="Gundlach H."/>
            <person name="Guo Y."/>
            <person name="Haberer G."/>
            <person name="Nasrallah J."/>
            <person name="Mayer K.F.X."/>
            <person name="van de Peer Y."/>
            <person name="Weigel D."/>
            <person name="Grigoriev I.V."/>
        </authorList>
    </citation>
    <scope>NUCLEOTIDE SEQUENCE</scope>
    <source>
        <strain evidence="16">Nigerian</strain>
    </source>
</reference>
<dbReference type="KEGG" id="xtr:101731365"/>
<evidence type="ECO:0000256" key="9">
    <source>
        <dbReference type="ARBA" id="ARBA00023228"/>
    </source>
</evidence>
<evidence type="ECO:0000256" key="13">
    <source>
        <dbReference type="ARBA" id="ARBA00079342"/>
    </source>
</evidence>
<dbReference type="AlphaFoldDB" id="A0A7D9NKU6"/>
<evidence type="ECO:0000256" key="5">
    <source>
        <dbReference type="ARBA" id="ARBA00022970"/>
    </source>
</evidence>
<feature type="transmembrane region" description="Helical" evidence="15">
    <location>
        <begin position="73"/>
        <end position="94"/>
    </location>
</feature>
<evidence type="ECO:0000256" key="14">
    <source>
        <dbReference type="ARBA" id="ARBA00081269"/>
    </source>
</evidence>
<keyword evidence="2" id="KW-0813">Transport</keyword>
<dbReference type="GO" id="GO:0015174">
    <property type="term" value="F:basic amino acid transmembrane transporter activity"/>
    <property type="evidence" value="ECO:0007669"/>
    <property type="project" value="UniProtKB-ARBA"/>
</dbReference>
<dbReference type="GO" id="GO:0005765">
    <property type="term" value="C:lysosomal membrane"/>
    <property type="evidence" value="ECO:0007669"/>
    <property type="project" value="UniProtKB-SubCell"/>
</dbReference>
<reference evidence="16" key="2">
    <citation type="journal article" date="2010" name="Science">
        <title>The genome of the Western clawed frog Xenopus tropicalis.</title>
        <authorList>
            <person name="Hellsten U."/>
            <person name="Harland R.M."/>
            <person name="Gilchrist M.J."/>
            <person name="Hendrix D."/>
            <person name="Jurka J."/>
            <person name="Kapitonov V."/>
            <person name="Ovcharenko I."/>
            <person name="Putnam N.H."/>
            <person name="Shu S."/>
            <person name="Taher L."/>
            <person name="Blitz I.L."/>
            <person name="Blumberg B."/>
            <person name="Dichmann D.S."/>
            <person name="Dubchak I."/>
            <person name="Amaya E."/>
            <person name="Detter J.C."/>
            <person name="Fletcher R."/>
            <person name="Gerhard D.S."/>
            <person name="Goodstein D."/>
            <person name="Graves T."/>
            <person name="Grigoriev I.V."/>
            <person name="Grimwood J."/>
            <person name="Kawashima T."/>
            <person name="Lindquist E."/>
            <person name="Lucas S.M."/>
            <person name="Mead P.E."/>
            <person name="Mitros T."/>
            <person name="Ogino H."/>
            <person name="Ohta Y."/>
            <person name="Poliakov A.V."/>
            <person name="Pollet N."/>
            <person name="Robert J."/>
            <person name="Salamov A."/>
            <person name="Sater A.K."/>
            <person name="Schmutz J."/>
            <person name="Terry A."/>
            <person name="Vize P.D."/>
            <person name="Warren W.C."/>
            <person name="Wells D."/>
            <person name="Wills A."/>
            <person name="Wilson R.K."/>
            <person name="Zimmerman L.B."/>
            <person name="Zorn A.M."/>
            <person name="Grainger R."/>
            <person name="Grammer T."/>
            <person name="Khokha M.K."/>
            <person name="Richardson P.M."/>
            <person name="Rokhsar D.S."/>
        </authorList>
    </citation>
    <scope>NUCLEOTIDE SEQUENCE [LARGE SCALE GENOMIC DNA]</scope>
    <source>
        <strain evidence="16">Nigerian</strain>
    </source>
</reference>
<evidence type="ECO:0000313" key="16">
    <source>
        <dbReference type="EMBL" id="OCA17375.1"/>
    </source>
</evidence>
<evidence type="ECO:0000256" key="1">
    <source>
        <dbReference type="ARBA" id="ARBA00004155"/>
    </source>
</evidence>
<feature type="transmembrane region" description="Helical" evidence="15">
    <location>
        <begin position="106"/>
        <end position="122"/>
    </location>
</feature>
<evidence type="ECO:0000256" key="12">
    <source>
        <dbReference type="ARBA" id="ARBA00068323"/>
    </source>
</evidence>
<evidence type="ECO:0000256" key="10">
    <source>
        <dbReference type="ARBA" id="ARBA00038039"/>
    </source>
</evidence>
<evidence type="ECO:0000256" key="6">
    <source>
        <dbReference type="ARBA" id="ARBA00022989"/>
    </source>
</evidence>
<dbReference type="OrthoDB" id="8048523at2759"/>
<dbReference type="FunFam" id="1.20.1280.290:FF:000017">
    <property type="entry name" value="lysosomal amino acid transporter 1 homolog"/>
    <property type="match status" value="1"/>
</dbReference>
<evidence type="ECO:0000256" key="15">
    <source>
        <dbReference type="SAM" id="Phobius"/>
    </source>
</evidence>
<evidence type="ECO:0000256" key="4">
    <source>
        <dbReference type="ARBA" id="ARBA00022737"/>
    </source>
</evidence>